<feature type="region of interest" description="Disordered" evidence="1">
    <location>
        <begin position="110"/>
        <end position="131"/>
    </location>
</feature>
<keyword evidence="2" id="KW-0472">Membrane</keyword>
<sequence length="131" mass="14487">MLQEHLNAAHNRILRFFFVLFVTGAQLIISYVSPLGGVDFGAFQKVLSALLICEFTLDLRRRNTTRRLLPNQSALQLPDLNLLSQNNPIRPIQSVLGRLQERVIADMREKSDLAGADADGAGQGESDPETA</sequence>
<protein>
    <submittedName>
        <fullName evidence="3">Uncharacterized protein</fullName>
    </submittedName>
</protein>
<evidence type="ECO:0000313" key="3">
    <source>
        <dbReference type="EMBL" id="GJJ10360.1"/>
    </source>
</evidence>
<feature type="transmembrane region" description="Helical" evidence="2">
    <location>
        <begin position="12"/>
        <end position="32"/>
    </location>
</feature>
<keyword evidence="4" id="KW-1185">Reference proteome</keyword>
<organism evidence="3 4">
    <name type="scientific">Clathrus columnatus</name>
    <dbReference type="NCBI Taxonomy" id="1419009"/>
    <lineage>
        <taxon>Eukaryota</taxon>
        <taxon>Fungi</taxon>
        <taxon>Dikarya</taxon>
        <taxon>Basidiomycota</taxon>
        <taxon>Agaricomycotina</taxon>
        <taxon>Agaricomycetes</taxon>
        <taxon>Phallomycetidae</taxon>
        <taxon>Phallales</taxon>
        <taxon>Clathraceae</taxon>
        <taxon>Clathrus</taxon>
    </lineage>
</organism>
<evidence type="ECO:0000256" key="1">
    <source>
        <dbReference type="SAM" id="MobiDB-lite"/>
    </source>
</evidence>
<keyword evidence="2" id="KW-0812">Transmembrane</keyword>
<evidence type="ECO:0000313" key="4">
    <source>
        <dbReference type="Proteomes" id="UP001050691"/>
    </source>
</evidence>
<dbReference type="AlphaFoldDB" id="A0AAV5AEI2"/>
<accession>A0AAV5AEI2</accession>
<name>A0AAV5AEI2_9AGAM</name>
<reference evidence="3" key="1">
    <citation type="submission" date="2021-10" db="EMBL/GenBank/DDBJ databases">
        <title>De novo Genome Assembly of Clathrus columnatus (Basidiomycota, Fungi) Using Illumina and Nanopore Sequence Data.</title>
        <authorList>
            <person name="Ogiso-Tanaka E."/>
            <person name="Itagaki H."/>
            <person name="Hosoya T."/>
            <person name="Hosaka K."/>
        </authorList>
    </citation>
    <scope>NUCLEOTIDE SEQUENCE</scope>
    <source>
        <strain evidence="3">MO-923</strain>
    </source>
</reference>
<keyword evidence="2" id="KW-1133">Transmembrane helix</keyword>
<gene>
    <name evidence="3" type="ORF">Clacol_004586</name>
</gene>
<proteinExistence type="predicted"/>
<feature type="transmembrane region" description="Helical" evidence="2">
    <location>
        <begin position="38"/>
        <end position="57"/>
    </location>
</feature>
<evidence type="ECO:0000256" key="2">
    <source>
        <dbReference type="SAM" id="Phobius"/>
    </source>
</evidence>
<dbReference type="Proteomes" id="UP001050691">
    <property type="component" value="Unassembled WGS sequence"/>
</dbReference>
<comment type="caution">
    <text evidence="3">The sequence shown here is derived from an EMBL/GenBank/DDBJ whole genome shotgun (WGS) entry which is preliminary data.</text>
</comment>
<dbReference type="EMBL" id="BPWL01000005">
    <property type="protein sequence ID" value="GJJ10360.1"/>
    <property type="molecule type" value="Genomic_DNA"/>
</dbReference>